<reference evidence="4" key="2">
    <citation type="submission" date="2023-05" db="EMBL/GenBank/DDBJ databases">
        <authorList>
            <consortium name="Lawrence Berkeley National Laboratory"/>
            <person name="Steindorff A."/>
            <person name="Hensen N."/>
            <person name="Bonometti L."/>
            <person name="Westerberg I."/>
            <person name="Brannstrom I.O."/>
            <person name="Guillou S."/>
            <person name="Cros-Aarteil S."/>
            <person name="Calhoun S."/>
            <person name="Haridas S."/>
            <person name="Kuo A."/>
            <person name="Mondo S."/>
            <person name="Pangilinan J."/>
            <person name="Riley R."/>
            <person name="Labutti K."/>
            <person name="Andreopoulos B."/>
            <person name="Lipzen A."/>
            <person name="Chen C."/>
            <person name="Yanf M."/>
            <person name="Daum C."/>
            <person name="Ng V."/>
            <person name="Clum A."/>
            <person name="Ohm R."/>
            <person name="Martin F."/>
            <person name="Silar P."/>
            <person name="Natvig D."/>
            <person name="Lalanne C."/>
            <person name="Gautier V."/>
            <person name="Ament-Velasquez S.L."/>
            <person name="Kruys A."/>
            <person name="Hutchinson M.I."/>
            <person name="Powell A.J."/>
            <person name="Barry K."/>
            <person name="Miller A.N."/>
            <person name="Grigoriev I.V."/>
            <person name="Debuchy R."/>
            <person name="Gladieux P."/>
            <person name="Thoren M.H."/>
            <person name="Johannesson H."/>
        </authorList>
    </citation>
    <scope>NUCLEOTIDE SEQUENCE</scope>
    <source>
        <strain evidence="4">PSN243</strain>
    </source>
</reference>
<keyword evidence="4" id="KW-0378">Hydrolase</keyword>
<feature type="domain" description="Inositol polyphosphate-related phosphatase" evidence="3">
    <location>
        <begin position="23"/>
        <end position="455"/>
    </location>
</feature>
<dbReference type="PANTHER" id="PTHR11200">
    <property type="entry name" value="INOSITOL 5-PHOSPHATASE"/>
    <property type="match status" value="1"/>
</dbReference>
<keyword evidence="2" id="KW-0472">Membrane</keyword>
<dbReference type="InterPro" id="IPR036691">
    <property type="entry name" value="Endo/exonu/phosph_ase_sf"/>
</dbReference>
<dbReference type="EMBL" id="MU865920">
    <property type="protein sequence ID" value="KAK4453448.1"/>
    <property type="molecule type" value="Genomic_DNA"/>
</dbReference>
<keyword evidence="4" id="KW-0540">Nuclease</keyword>
<name>A0AAV9H1U7_9PEZI</name>
<dbReference type="InterPro" id="IPR000300">
    <property type="entry name" value="IPPc"/>
</dbReference>
<protein>
    <submittedName>
        <fullName evidence="4">Endonuclease/exonuclease/phosphatase</fullName>
    </submittedName>
</protein>
<evidence type="ECO:0000313" key="5">
    <source>
        <dbReference type="Proteomes" id="UP001321760"/>
    </source>
</evidence>
<dbReference type="Proteomes" id="UP001321760">
    <property type="component" value="Unassembled WGS sequence"/>
</dbReference>
<evidence type="ECO:0000313" key="4">
    <source>
        <dbReference type="EMBL" id="KAK4453448.1"/>
    </source>
</evidence>
<feature type="compositionally biased region" description="Acidic residues" evidence="1">
    <location>
        <begin position="260"/>
        <end position="271"/>
    </location>
</feature>
<dbReference type="AlphaFoldDB" id="A0AAV9H1U7"/>
<organism evidence="4 5">
    <name type="scientific">Podospora aff. communis PSN243</name>
    <dbReference type="NCBI Taxonomy" id="3040156"/>
    <lineage>
        <taxon>Eukaryota</taxon>
        <taxon>Fungi</taxon>
        <taxon>Dikarya</taxon>
        <taxon>Ascomycota</taxon>
        <taxon>Pezizomycotina</taxon>
        <taxon>Sordariomycetes</taxon>
        <taxon>Sordariomycetidae</taxon>
        <taxon>Sordariales</taxon>
        <taxon>Podosporaceae</taxon>
        <taxon>Podospora</taxon>
    </lineage>
</organism>
<dbReference type="Gene3D" id="3.60.10.10">
    <property type="entry name" value="Endonuclease/exonuclease/phosphatase"/>
    <property type="match status" value="1"/>
</dbReference>
<comment type="caution">
    <text evidence="4">The sequence shown here is derived from an EMBL/GenBank/DDBJ whole genome shotgun (WGS) entry which is preliminary data.</text>
</comment>
<dbReference type="GO" id="GO:0004439">
    <property type="term" value="F:phosphatidylinositol-4,5-bisphosphate 5-phosphatase activity"/>
    <property type="evidence" value="ECO:0007669"/>
    <property type="project" value="TreeGrafter"/>
</dbReference>
<evidence type="ECO:0000259" key="3">
    <source>
        <dbReference type="SMART" id="SM00128"/>
    </source>
</evidence>
<sequence>MGRPTSFNNAGHTADIEKTMAPSTLDLFFLTFNCAKNLIDVGVFSSHLYGALSQNASGLPDLVAFSLQEVAPLSYAFIGSYFLSPYYARYEEALNLASVRLLATSSAEGSDGSEYAAQSAGSERIPPKPYTLVRAKNVGMTALLLFARDPAAIQSIEEAEAGFGAAEMGNKGAVALRVTWGEPGQHELGRTTEVTLVATHLAAMEWNLKKRNANWRTIMSSLTFGNPHAALPGVFAADNAVPTPDNSGVGGNKLAADSSESSEAEPDEDDTPLLNPAGDSPLTAEQRASLQDLSIFKPTSHLFVAGDLNYRIGSTTPSPLAPFPSFDPTSEHHYPKFLPRDQLTQERLAGRAFHGMTEAPITFGPTYKYNVLRSPDGADNAASVRRGTTLNGVPEVPWRFASHRWPGWCDRVLYLDVPSWVKHKSIDVKAYDSLPVVRTSDHRAVFFRASVPIVAAEEMLPPSAKAASAAAESDPRVAPPVPVDVHAWERRAAARKKEVAVGWSAFLWSTKEGAVVLATLFTLVFGAWWLWNCW</sequence>
<evidence type="ECO:0000256" key="1">
    <source>
        <dbReference type="SAM" id="MobiDB-lite"/>
    </source>
</evidence>
<dbReference type="PANTHER" id="PTHR11200:SF286">
    <property type="entry name" value="5-PHOSPHATASE, PUTATIVE (AFU_ORTHOLOGUE AFUA_5G07600)-RELATED"/>
    <property type="match status" value="1"/>
</dbReference>
<keyword evidence="2" id="KW-1133">Transmembrane helix</keyword>
<dbReference type="Pfam" id="PF22669">
    <property type="entry name" value="Exo_endo_phos2"/>
    <property type="match status" value="1"/>
</dbReference>
<keyword evidence="4" id="KW-0255">Endonuclease</keyword>
<proteinExistence type="predicted"/>
<dbReference type="SUPFAM" id="SSF56219">
    <property type="entry name" value="DNase I-like"/>
    <property type="match status" value="1"/>
</dbReference>
<reference evidence="4" key="1">
    <citation type="journal article" date="2023" name="Mol. Phylogenet. Evol.">
        <title>Genome-scale phylogeny and comparative genomics of the fungal order Sordariales.</title>
        <authorList>
            <person name="Hensen N."/>
            <person name="Bonometti L."/>
            <person name="Westerberg I."/>
            <person name="Brannstrom I.O."/>
            <person name="Guillou S."/>
            <person name="Cros-Aarteil S."/>
            <person name="Calhoun S."/>
            <person name="Haridas S."/>
            <person name="Kuo A."/>
            <person name="Mondo S."/>
            <person name="Pangilinan J."/>
            <person name="Riley R."/>
            <person name="LaButti K."/>
            <person name="Andreopoulos B."/>
            <person name="Lipzen A."/>
            <person name="Chen C."/>
            <person name="Yan M."/>
            <person name="Daum C."/>
            <person name="Ng V."/>
            <person name="Clum A."/>
            <person name="Steindorff A."/>
            <person name="Ohm R.A."/>
            <person name="Martin F."/>
            <person name="Silar P."/>
            <person name="Natvig D.O."/>
            <person name="Lalanne C."/>
            <person name="Gautier V."/>
            <person name="Ament-Velasquez S.L."/>
            <person name="Kruys A."/>
            <person name="Hutchinson M.I."/>
            <person name="Powell A.J."/>
            <person name="Barry K."/>
            <person name="Miller A.N."/>
            <person name="Grigoriev I.V."/>
            <person name="Debuchy R."/>
            <person name="Gladieux P."/>
            <person name="Hiltunen Thoren M."/>
            <person name="Johannesson H."/>
        </authorList>
    </citation>
    <scope>NUCLEOTIDE SEQUENCE</scope>
    <source>
        <strain evidence="4">PSN243</strain>
    </source>
</reference>
<dbReference type="GO" id="GO:0004519">
    <property type="term" value="F:endonuclease activity"/>
    <property type="evidence" value="ECO:0007669"/>
    <property type="project" value="UniProtKB-KW"/>
</dbReference>
<keyword evidence="2" id="KW-0812">Transmembrane</keyword>
<feature type="region of interest" description="Disordered" evidence="1">
    <location>
        <begin position="242"/>
        <end position="281"/>
    </location>
</feature>
<dbReference type="SMART" id="SM00128">
    <property type="entry name" value="IPPc"/>
    <property type="match status" value="1"/>
</dbReference>
<dbReference type="InterPro" id="IPR046985">
    <property type="entry name" value="IP5"/>
</dbReference>
<feature type="transmembrane region" description="Helical" evidence="2">
    <location>
        <begin position="513"/>
        <end position="531"/>
    </location>
</feature>
<dbReference type="GO" id="GO:0046856">
    <property type="term" value="P:phosphatidylinositol dephosphorylation"/>
    <property type="evidence" value="ECO:0007669"/>
    <property type="project" value="InterPro"/>
</dbReference>
<accession>A0AAV9H1U7</accession>
<evidence type="ECO:0000256" key="2">
    <source>
        <dbReference type="SAM" id="Phobius"/>
    </source>
</evidence>
<gene>
    <name evidence="4" type="ORF">QBC34DRAFT_395664</name>
</gene>
<keyword evidence="5" id="KW-1185">Reference proteome</keyword>